<dbReference type="EMBL" id="JADFFM010000002">
    <property type="protein sequence ID" value="MBE9668085.1"/>
    <property type="molecule type" value="Genomic_DNA"/>
</dbReference>
<dbReference type="Gene3D" id="3.40.50.2300">
    <property type="match status" value="1"/>
</dbReference>
<dbReference type="Proteomes" id="UP000632774">
    <property type="component" value="Unassembled WGS sequence"/>
</dbReference>
<evidence type="ECO:0000313" key="1">
    <source>
        <dbReference type="EMBL" id="MBE9668085.1"/>
    </source>
</evidence>
<reference evidence="1 2" key="1">
    <citation type="submission" date="2020-10" db="EMBL/GenBank/DDBJ databases">
        <title>Mucilaginibacter mali sp. nov., isolated from rhizosphere soil of apple orchard.</title>
        <authorList>
            <person name="Lee J.-S."/>
            <person name="Kim H.S."/>
            <person name="Kim J.-S."/>
        </authorList>
    </citation>
    <scope>NUCLEOTIDE SEQUENCE [LARGE SCALE GENOMIC DNA]</scope>
    <source>
        <strain evidence="1 2">KCTC 23157</strain>
    </source>
</reference>
<name>A0ABR9XLI8_9SPHI</name>
<evidence type="ECO:0000313" key="2">
    <source>
        <dbReference type="Proteomes" id="UP000632774"/>
    </source>
</evidence>
<accession>A0ABR9XLI8</accession>
<dbReference type="InterPro" id="IPR012337">
    <property type="entry name" value="RNaseH-like_sf"/>
</dbReference>
<dbReference type="InterPro" id="IPR036397">
    <property type="entry name" value="RNaseH_sf"/>
</dbReference>
<keyword evidence="2" id="KW-1185">Reference proteome</keyword>
<gene>
    <name evidence="1" type="ORF">IRJ18_17070</name>
</gene>
<evidence type="ECO:0008006" key="3">
    <source>
        <dbReference type="Google" id="ProtNLM"/>
    </source>
</evidence>
<organism evidence="1 2">
    <name type="scientific">Mucilaginibacter boryungensis</name>
    <dbReference type="NCBI Taxonomy" id="768480"/>
    <lineage>
        <taxon>Bacteria</taxon>
        <taxon>Pseudomonadati</taxon>
        <taxon>Bacteroidota</taxon>
        <taxon>Sphingobacteriia</taxon>
        <taxon>Sphingobacteriales</taxon>
        <taxon>Sphingobacteriaceae</taxon>
        <taxon>Mucilaginibacter</taxon>
    </lineage>
</organism>
<dbReference type="CDD" id="cd04659">
    <property type="entry name" value="Piwi_piwi-like_ProArk"/>
    <property type="match status" value="1"/>
</dbReference>
<dbReference type="SUPFAM" id="SSF53098">
    <property type="entry name" value="Ribonuclease H-like"/>
    <property type="match status" value="1"/>
</dbReference>
<dbReference type="RefSeq" id="WP_194107513.1">
    <property type="nucleotide sequence ID" value="NZ_JADFFM010000002.1"/>
</dbReference>
<comment type="caution">
    <text evidence="1">The sequence shown here is derived from an EMBL/GenBank/DDBJ whole genome shotgun (WGS) entry which is preliminary data.</text>
</comment>
<proteinExistence type="predicted"/>
<sequence>MEFPAYKVIPEPKLTFEALSNAQDIHPLKGLKNFHPYSSQLNPIQKIRIAAIYPDGTYPVIENLVRELHAVHKPQERPNYLEEFTGIEAIFKTKVELVPENISISLKAENVFKAGIEPYITLSEGISSAIREMAKKRFEFDVLVIYLPEFWSAGFTDAETGFDLHDFIKATTAMQSIASQVLREGSSIKYKCRCSVMWRLSIALYVKAGGIPWKLSSIDQNSAFIGISYATRLNSNTNQFDFTTCCSQVFDADGTGLEFVAYDAAEIDHRIGENPFLSRAEMRKLMARSLDLYQRKHSGKRPTRLIVHKNTHFTQNEIDGAFDAIPANINLELLQIVQDSNWRGIKYIDRNGARGPDNFPLNRGLYFQIGPQEVLLWTQGNVVLNNKNFFKEGKNIPAPILIKRFAGDGGWDRNCQAILGLTKMNWNHDALYDRLPVTLGYAHSLATTIKRMNKLINKPYEFKYFM</sequence>
<protein>
    <recommendedName>
        <fullName evidence="3">Piwi domain-containing protein</fullName>
    </recommendedName>
</protein>
<dbReference type="Gene3D" id="3.30.420.10">
    <property type="entry name" value="Ribonuclease H-like superfamily/Ribonuclease H"/>
    <property type="match status" value="1"/>
</dbReference>